<name>A0ACD5H145_9CYAN</name>
<reference evidence="1 2" key="1">
    <citation type="journal article" date="2016" name="Genome Announc.">
        <title>Draft Genome Sequence of the Thermotolerant Cyanobacterium Desertifilum sp. IPPAS B-1220.</title>
        <authorList>
            <person name="Mironov K.S."/>
            <person name="Sinetova M.A."/>
            <person name="Bolatkhan K."/>
            <person name="Zayadan B.K."/>
            <person name="Ustinova V.V."/>
            <person name="Kupriyanova E.V."/>
            <person name="Skrypnik A.N."/>
            <person name="Gogoleva N.E."/>
            <person name="Gogolev Y.V."/>
            <person name="Los D.A."/>
        </authorList>
    </citation>
    <scope>NUCLEOTIDE SEQUENCE [LARGE SCALE GENOMIC DNA]</scope>
    <source>
        <strain evidence="1 2">IPPAS B-1220</strain>
    </source>
</reference>
<protein>
    <submittedName>
        <fullName evidence="1">Uncharacterized protein</fullName>
    </submittedName>
</protein>
<organism evidence="1 2">
    <name type="scientific">Desertifilum tharense IPPAS B-1220</name>
    <dbReference type="NCBI Taxonomy" id="1781255"/>
    <lineage>
        <taxon>Bacteria</taxon>
        <taxon>Bacillati</taxon>
        <taxon>Cyanobacteriota</taxon>
        <taxon>Cyanophyceae</taxon>
        <taxon>Desertifilales</taxon>
        <taxon>Desertifilaceae</taxon>
        <taxon>Desertifilum</taxon>
    </lineage>
</organism>
<evidence type="ECO:0000313" key="2">
    <source>
        <dbReference type="Proteomes" id="UP000095472"/>
    </source>
</evidence>
<sequence>MSLVRKHIDLEQEHLWVVYPRTREQEDNLHMQIVGVWEPENLSSPPVSEVETTVEQPRLEDGYFSIRGKRFFTRKRKKNSSLKFDKPHVKLAIARSRLNSNSKAD</sequence>
<proteinExistence type="predicted"/>
<accession>A0ACD5H145</accession>
<keyword evidence="2" id="KW-1185">Reference proteome</keyword>
<gene>
    <name evidence="1" type="ORF">BH720_018400</name>
</gene>
<evidence type="ECO:0000313" key="1">
    <source>
        <dbReference type="EMBL" id="XPM66955.1"/>
    </source>
</evidence>
<dbReference type="EMBL" id="CP182909">
    <property type="protein sequence ID" value="XPM66955.1"/>
    <property type="molecule type" value="Genomic_DNA"/>
</dbReference>
<dbReference type="Proteomes" id="UP000095472">
    <property type="component" value="Chromosome"/>
</dbReference>